<dbReference type="PROSITE" id="PS51387">
    <property type="entry name" value="FAD_PCMH"/>
    <property type="match status" value="2"/>
</dbReference>
<keyword evidence="5 8" id="KW-0732">Signal</keyword>
<dbReference type="InterPro" id="IPR016169">
    <property type="entry name" value="FAD-bd_PCMH_sub2"/>
</dbReference>
<keyword evidence="11" id="KW-1185">Reference proteome</keyword>
<feature type="domain" description="FAD-binding PCMH-type" evidence="9">
    <location>
        <begin position="55"/>
        <end position="235"/>
    </location>
</feature>
<dbReference type="AlphaFoldDB" id="A0AAP0IWX3"/>
<proteinExistence type="inferred from homology"/>
<dbReference type="InterPro" id="IPR055154">
    <property type="entry name" value="GULLO2-like_C"/>
</dbReference>
<dbReference type="InterPro" id="IPR016166">
    <property type="entry name" value="FAD-bd_PCMH"/>
</dbReference>
<feature type="domain" description="FAD-binding PCMH-type" evidence="9">
    <location>
        <begin position="635"/>
        <end position="815"/>
    </location>
</feature>
<keyword evidence="4" id="KW-0060">Ascorbate biosynthesis</keyword>
<dbReference type="GO" id="GO:0050105">
    <property type="term" value="F:L-gulonolactone oxidase activity"/>
    <property type="evidence" value="ECO:0007669"/>
    <property type="project" value="UniProtKB-EC"/>
</dbReference>
<feature type="signal peptide" evidence="8">
    <location>
        <begin position="1"/>
        <end position="26"/>
    </location>
</feature>
<dbReference type="FunFam" id="3.30.465.10:FF:000033">
    <property type="entry name" value="L-gulonolactone oxidase 5"/>
    <property type="match status" value="2"/>
</dbReference>
<dbReference type="SUPFAM" id="SSF56176">
    <property type="entry name" value="FAD-binding/transporter-associated domain-like"/>
    <property type="match status" value="2"/>
</dbReference>
<comment type="caution">
    <text evidence="10">The sequence shown here is derived from an EMBL/GenBank/DDBJ whole genome shotgun (WGS) entry which is preliminary data.</text>
</comment>
<dbReference type="NCBIfam" id="TIGR01677">
    <property type="entry name" value="pln_FAD_oxido"/>
    <property type="match status" value="2"/>
</dbReference>
<dbReference type="InterPro" id="IPR050432">
    <property type="entry name" value="FAD-linked_Oxidoreductases_BP"/>
</dbReference>
<evidence type="ECO:0000259" key="9">
    <source>
        <dbReference type="PROSITE" id="PS51387"/>
    </source>
</evidence>
<dbReference type="InterPro" id="IPR007173">
    <property type="entry name" value="ALO_C"/>
</dbReference>
<dbReference type="Proteomes" id="UP001420932">
    <property type="component" value="Unassembled WGS sequence"/>
</dbReference>
<dbReference type="Gene3D" id="3.30.465.10">
    <property type="match status" value="2"/>
</dbReference>
<dbReference type="GO" id="GO:0016020">
    <property type="term" value="C:membrane"/>
    <property type="evidence" value="ECO:0007669"/>
    <property type="project" value="InterPro"/>
</dbReference>
<accession>A0AAP0IWX3</accession>
<evidence type="ECO:0000256" key="5">
    <source>
        <dbReference type="ARBA" id="ARBA00022729"/>
    </source>
</evidence>
<protein>
    <recommendedName>
        <fullName evidence="3">L-gulonolactone oxidase</fullName>
        <ecNumber evidence="3">1.1.3.8</ecNumber>
    </recommendedName>
</protein>
<comment type="catalytic activity">
    <reaction evidence="7">
        <text>L-gulono-1,4-lactone + O2 = L-ascorbate + H2O2 + H(+)</text>
        <dbReference type="Rhea" id="RHEA:32363"/>
        <dbReference type="ChEBI" id="CHEBI:15378"/>
        <dbReference type="ChEBI" id="CHEBI:15379"/>
        <dbReference type="ChEBI" id="CHEBI:16240"/>
        <dbReference type="ChEBI" id="CHEBI:17587"/>
        <dbReference type="ChEBI" id="CHEBI:38290"/>
        <dbReference type="EC" id="1.1.3.8"/>
    </reaction>
</comment>
<evidence type="ECO:0000256" key="2">
    <source>
        <dbReference type="ARBA" id="ARBA00005466"/>
    </source>
</evidence>
<dbReference type="PANTHER" id="PTHR13878">
    <property type="entry name" value="GULONOLACTONE OXIDASE"/>
    <property type="match status" value="1"/>
</dbReference>
<dbReference type="GO" id="GO:0071949">
    <property type="term" value="F:FAD binding"/>
    <property type="evidence" value="ECO:0007669"/>
    <property type="project" value="InterPro"/>
</dbReference>
<dbReference type="InterPro" id="IPR036318">
    <property type="entry name" value="FAD-bd_PCMH-like_sf"/>
</dbReference>
<dbReference type="InterPro" id="IPR010030">
    <property type="entry name" value="GULO_Plant"/>
</dbReference>
<comment type="similarity">
    <text evidence="2">Belongs to the oxygen-dependent FAD-linked oxidoreductase family.</text>
</comment>
<reference evidence="10 11" key="1">
    <citation type="submission" date="2024-01" db="EMBL/GenBank/DDBJ databases">
        <title>Genome assemblies of Stephania.</title>
        <authorList>
            <person name="Yang L."/>
        </authorList>
    </citation>
    <scope>NUCLEOTIDE SEQUENCE [LARGE SCALE GENOMIC DNA]</scope>
    <source>
        <strain evidence="10">YNDBR</strain>
        <tissue evidence="10">Leaf</tissue>
    </source>
</reference>
<sequence length="1164" mass="128394">MTRYKLSLTTRWLLIFMSFMITSTYSSPPDDPIKCSSQTTNCTITNSYGMFPDRSICRAGNVAYPSTEKELIALVADATMKRRKMKVSTRYSHSIPKLVCPGGQEGLLISTNYLNKTLMVDPSKMLMTVETGVTLKELIEQAAKVGMALPYAPYWWGLTVGGLLGSGAHGSSLWGKGSSVHEYVEELKIVSPAEASEGFAKIRTIGRNDPDMDAVKVSLGVLGVISQVTLRLQPMFKRSLSYLVRNDSDLGSLATTFGNEHEFGDISWYPNQKLALYRVDDRVSSNVSGNGINDFIGFRRTPTLALALVRSTEETQEAIGHDTGKCITAKITTTGLRTTGFGYSNNGILFTGYPIVGNHNRLQASGSCLSSPNDGLLTACPWDARVKGHFFHQTTFSISLSKVKSFIEDVQKLRDLEPKAFCGVELNNGILMRYVKASSPYLGKQEDGIDFDITYYRSKDASAPRLHEDIIEEVEQIGLFKYGGLPHWAKNRNLAFDGVVKKYVNANAFLQVKDKYDPMGLFSSEWSDQILGLQKGVTIVKDGCALEGLCVCSQDSHCAPNKGYFCRPGRVYKEARMSLMMTRYKLSLTTRWLLIFMSFMIASTYSSPPDDPIKCSSQTTNCTITNSYGMFPDRSICRAGNVAYPSTEKELIALVADATMKRRKTKVSTRYSHSIPKLVCPGGQVGLLISTNYLNKTLMVDPSKMLMTVETGVTLKELIEQAAKVGMALPYAPYWWGLTVGGLLGSGAHGSSLWGKGSSVHEYVEELRIVSPAEASEGFAKIRTIGRNDPDMDAVKVSLGVLGVISQVTLRLQPMFKRSLSYLVRNDSDLGSLATTFGNDHEFGDISWYPNQKLALYRVDDRVSSNVSGNGVNDFIGFRPTPTLALALVRSREETQEAIGDDNGKCITAKITTTGLRTTGFGYSNNGILFTGYPIVGNHNRLQASGSCISSPNDGLLTACPWDARVKGQFFHQTTFSISLSKVKSFIEDVQKLRDLEPKAFCGVELNNGILMRYVKASSPYLGKQEDGIDFDITYYRSKDASAPRLHEDIIEEVEQIGLFKYGGLPHWAKNRNLAFDGVVKKYVNANAFLQVKDKYDPMGLFSSEWSDQILGLQKGVTIVKDGCALEGLCVCSQDSHCAPNKGYFCRPGRVYKEARVCTRLRSN</sequence>
<keyword evidence="6" id="KW-0560">Oxidoreductase</keyword>
<dbReference type="GO" id="GO:0003885">
    <property type="term" value="F:D-arabinono-1,4-lactone oxidase activity"/>
    <property type="evidence" value="ECO:0007669"/>
    <property type="project" value="InterPro"/>
</dbReference>
<gene>
    <name evidence="10" type="ORF">Syun_019899</name>
</gene>
<organism evidence="10 11">
    <name type="scientific">Stephania yunnanensis</name>
    <dbReference type="NCBI Taxonomy" id="152371"/>
    <lineage>
        <taxon>Eukaryota</taxon>
        <taxon>Viridiplantae</taxon>
        <taxon>Streptophyta</taxon>
        <taxon>Embryophyta</taxon>
        <taxon>Tracheophyta</taxon>
        <taxon>Spermatophyta</taxon>
        <taxon>Magnoliopsida</taxon>
        <taxon>Ranunculales</taxon>
        <taxon>Menispermaceae</taxon>
        <taxon>Menispermoideae</taxon>
        <taxon>Cissampelideae</taxon>
        <taxon>Stephania</taxon>
    </lineage>
</organism>
<dbReference type="GO" id="GO:0019853">
    <property type="term" value="P:L-ascorbic acid biosynthetic process"/>
    <property type="evidence" value="ECO:0007669"/>
    <property type="project" value="UniProtKB-KW"/>
</dbReference>
<name>A0AAP0IWX3_9MAGN</name>
<evidence type="ECO:0000256" key="7">
    <source>
        <dbReference type="ARBA" id="ARBA00048083"/>
    </source>
</evidence>
<dbReference type="InterPro" id="IPR006094">
    <property type="entry name" value="Oxid_FAD_bind_N"/>
</dbReference>
<dbReference type="Pfam" id="PF04030">
    <property type="entry name" value="ALO"/>
    <property type="match status" value="2"/>
</dbReference>
<evidence type="ECO:0000313" key="10">
    <source>
        <dbReference type="EMBL" id="KAK9122282.1"/>
    </source>
</evidence>
<dbReference type="Pfam" id="PF01565">
    <property type="entry name" value="FAD_binding_4"/>
    <property type="match status" value="2"/>
</dbReference>
<evidence type="ECO:0000256" key="4">
    <source>
        <dbReference type="ARBA" id="ARBA00022644"/>
    </source>
</evidence>
<evidence type="ECO:0000256" key="1">
    <source>
        <dbReference type="ARBA" id="ARBA00005147"/>
    </source>
</evidence>
<evidence type="ECO:0000256" key="6">
    <source>
        <dbReference type="ARBA" id="ARBA00023002"/>
    </source>
</evidence>
<evidence type="ECO:0000256" key="8">
    <source>
        <dbReference type="SAM" id="SignalP"/>
    </source>
</evidence>
<dbReference type="EMBL" id="JBBNAF010000008">
    <property type="protein sequence ID" value="KAK9122282.1"/>
    <property type="molecule type" value="Genomic_DNA"/>
</dbReference>
<feature type="chain" id="PRO_5043048527" description="L-gulonolactone oxidase" evidence="8">
    <location>
        <begin position="27"/>
        <end position="1164"/>
    </location>
</feature>
<dbReference type="Pfam" id="PF22906">
    <property type="entry name" value="GULLO2-like_3rd"/>
    <property type="match status" value="2"/>
</dbReference>
<comment type="pathway">
    <text evidence="1">Cofactor biosynthesis; L-ascorbate biosynthesis.</text>
</comment>
<dbReference type="EC" id="1.1.3.8" evidence="3"/>
<dbReference type="PANTHER" id="PTHR13878:SF67">
    <property type="entry name" value="L-GULONOLACTONE OXIDASE 5"/>
    <property type="match status" value="1"/>
</dbReference>
<evidence type="ECO:0000256" key="3">
    <source>
        <dbReference type="ARBA" id="ARBA00013121"/>
    </source>
</evidence>
<evidence type="ECO:0000313" key="11">
    <source>
        <dbReference type="Proteomes" id="UP001420932"/>
    </source>
</evidence>